<dbReference type="OrthoDB" id="3395149at2759"/>
<sequence length="433" mass="47170">MDNSTFLSNSTSNCGAINTDVSGVGVRVSLYASVTIGLIMMRWFTHDMDAFQDAARTSFITSIALVISALISLYTSAQGLALVDALVVTAVTSLVMAYSFIVGSQGTSYAQSLGTNRFELTFTLLFTAILHTALWAVFGIIVWGNPIEFGRGAIYGCNPNPNDNVVFWLFGHMISISNVGLRRFALFAFSAGGALSIGWTITGFCYTRRGKRRVEAANIDVARMRAEGQPTNDEDLPVEHHRLNSIRQPIGLQRVSDDGASEQKPPSTAGPQNEAALEAQVPPEFDEGQALGNRFKRFPLQAFGPIWKYASGWGGIAAYIYLIVTTESLITANKQRDPTNALTFGQILSLVLLLDQIVFQPMTQMFNSLLERAFEKQKEARRRERGRQDDVRNGKTWADPSHRITDAPGSANNATGAALSPAAQIAASERARS</sequence>
<name>A0A165GJY1_9BASI</name>
<dbReference type="AlphaFoldDB" id="A0A165GJY1"/>
<keyword evidence="2" id="KW-0812">Transmembrane</keyword>
<feature type="region of interest" description="Disordered" evidence="1">
    <location>
        <begin position="255"/>
        <end position="275"/>
    </location>
</feature>
<feature type="transmembrane region" description="Helical" evidence="2">
    <location>
        <begin position="306"/>
        <end position="324"/>
    </location>
</feature>
<feature type="transmembrane region" description="Helical" evidence="2">
    <location>
        <begin position="28"/>
        <end position="45"/>
    </location>
</feature>
<keyword evidence="2" id="KW-1133">Transmembrane helix</keyword>
<accession>A0A165GJY1</accession>
<evidence type="ECO:0000256" key="2">
    <source>
        <dbReference type="SAM" id="Phobius"/>
    </source>
</evidence>
<feature type="compositionally biased region" description="Basic and acidic residues" evidence="1">
    <location>
        <begin position="379"/>
        <end position="393"/>
    </location>
</feature>
<gene>
    <name evidence="3" type="ORF">CALCODRAFT_495250</name>
</gene>
<feature type="transmembrane region" description="Helical" evidence="2">
    <location>
        <begin position="80"/>
        <end position="101"/>
    </location>
</feature>
<feature type="transmembrane region" description="Helical" evidence="2">
    <location>
        <begin position="122"/>
        <end position="143"/>
    </location>
</feature>
<feature type="compositionally biased region" description="Low complexity" evidence="1">
    <location>
        <begin position="417"/>
        <end position="427"/>
    </location>
</feature>
<proteinExistence type="predicted"/>
<feature type="transmembrane region" description="Helical" evidence="2">
    <location>
        <begin position="57"/>
        <end position="74"/>
    </location>
</feature>
<dbReference type="EMBL" id="KV423954">
    <property type="protein sequence ID" value="KZT58165.1"/>
    <property type="molecule type" value="Genomic_DNA"/>
</dbReference>
<feature type="transmembrane region" description="Helical" evidence="2">
    <location>
        <begin position="184"/>
        <end position="206"/>
    </location>
</feature>
<evidence type="ECO:0000313" key="3">
    <source>
        <dbReference type="EMBL" id="KZT58165.1"/>
    </source>
</evidence>
<reference evidence="3 4" key="1">
    <citation type="journal article" date="2016" name="Mol. Biol. Evol.">
        <title>Comparative Genomics of Early-Diverging Mushroom-Forming Fungi Provides Insights into the Origins of Lignocellulose Decay Capabilities.</title>
        <authorList>
            <person name="Nagy L.G."/>
            <person name="Riley R."/>
            <person name="Tritt A."/>
            <person name="Adam C."/>
            <person name="Daum C."/>
            <person name="Floudas D."/>
            <person name="Sun H."/>
            <person name="Yadav J.S."/>
            <person name="Pangilinan J."/>
            <person name="Larsson K.H."/>
            <person name="Matsuura K."/>
            <person name="Barry K."/>
            <person name="Labutti K."/>
            <person name="Kuo R."/>
            <person name="Ohm R.A."/>
            <person name="Bhattacharya S.S."/>
            <person name="Shirouzu T."/>
            <person name="Yoshinaga Y."/>
            <person name="Martin F.M."/>
            <person name="Grigoriev I.V."/>
            <person name="Hibbett D.S."/>
        </authorList>
    </citation>
    <scope>NUCLEOTIDE SEQUENCE [LARGE SCALE GENOMIC DNA]</scope>
    <source>
        <strain evidence="3 4">HHB12733</strain>
    </source>
</reference>
<keyword evidence="4" id="KW-1185">Reference proteome</keyword>
<protein>
    <submittedName>
        <fullName evidence="3">Uncharacterized protein</fullName>
    </submittedName>
</protein>
<evidence type="ECO:0000256" key="1">
    <source>
        <dbReference type="SAM" id="MobiDB-lite"/>
    </source>
</evidence>
<dbReference type="Proteomes" id="UP000076842">
    <property type="component" value="Unassembled WGS sequence"/>
</dbReference>
<feature type="transmembrane region" description="Helical" evidence="2">
    <location>
        <begin position="344"/>
        <end position="362"/>
    </location>
</feature>
<organism evidence="3 4">
    <name type="scientific">Calocera cornea HHB12733</name>
    <dbReference type="NCBI Taxonomy" id="1353952"/>
    <lineage>
        <taxon>Eukaryota</taxon>
        <taxon>Fungi</taxon>
        <taxon>Dikarya</taxon>
        <taxon>Basidiomycota</taxon>
        <taxon>Agaricomycotina</taxon>
        <taxon>Dacrymycetes</taxon>
        <taxon>Dacrymycetales</taxon>
        <taxon>Dacrymycetaceae</taxon>
        <taxon>Calocera</taxon>
    </lineage>
</organism>
<dbReference type="InParanoid" id="A0A165GJY1"/>
<evidence type="ECO:0000313" key="4">
    <source>
        <dbReference type="Proteomes" id="UP000076842"/>
    </source>
</evidence>
<keyword evidence="2" id="KW-0472">Membrane</keyword>
<feature type="region of interest" description="Disordered" evidence="1">
    <location>
        <begin position="379"/>
        <end position="433"/>
    </location>
</feature>